<dbReference type="EMBL" id="CM043016">
    <property type="protein sequence ID" value="KAI4467205.1"/>
    <property type="molecule type" value="Genomic_DNA"/>
</dbReference>
<accession>A0ACB9TK70</accession>
<sequence length="167" mass="19378">MGSYGNAIMAGFICRLCSEQKKCVIHLYSVKAKKLALLKKIKLIPIKVDKYDKLPKTICESCIAKLDMQYHLIQQIRKSADIQRTHRLFHNNGRCPVECPLHGIDRELEAERNEIECVEDTRNQHSLNTEQSEDIQMEDEDIIENDNFIFNESELVHANESIYTDLN</sequence>
<evidence type="ECO:0000313" key="1">
    <source>
        <dbReference type="EMBL" id="KAI4467205.1"/>
    </source>
</evidence>
<organism evidence="1 2">
    <name type="scientific">Holotrichia oblita</name>
    <name type="common">Chafer beetle</name>
    <dbReference type="NCBI Taxonomy" id="644536"/>
    <lineage>
        <taxon>Eukaryota</taxon>
        <taxon>Metazoa</taxon>
        <taxon>Ecdysozoa</taxon>
        <taxon>Arthropoda</taxon>
        <taxon>Hexapoda</taxon>
        <taxon>Insecta</taxon>
        <taxon>Pterygota</taxon>
        <taxon>Neoptera</taxon>
        <taxon>Endopterygota</taxon>
        <taxon>Coleoptera</taxon>
        <taxon>Polyphaga</taxon>
        <taxon>Scarabaeiformia</taxon>
        <taxon>Scarabaeidae</taxon>
        <taxon>Melolonthinae</taxon>
        <taxon>Holotrichia</taxon>
    </lineage>
</organism>
<evidence type="ECO:0000313" key="2">
    <source>
        <dbReference type="Proteomes" id="UP001056778"/>
    </source>
</evidence>
<keyword evidence="2" id="KW-1185">Reference proteome</keyword>
<gene>
    <name evidence="1" type="ORF">MML48_2g00021420</name>
</gene>
<comment type="caution">
    <text evidence="1">The sequence shown here is derived from an EMBL/GenBank/DDBJ whole genome shotgun (WGS) entry which is preliminary data.</text>
</comment>
<proteinExistence type="predicted"/>
<dbReference type="Proteomes" id="UP001056778">
    <property type="component" value="Chromosome 2"/>
</dbReference>
<name>A0ACB9TK70_HOLOL</name>
<protein>
    <submittedName>
        <fullName evidence="1">Uncharacterized protein</fullName>
    </submittedName>
</protein>
<reference evidence="1" key="1">
    <citation type="submission" date="2022-04" db="EMBL/GenBank/DDBJ databases">
        <title>Chromosome-scale genome assembly of Holotrichia oblita Faldermann.</title>
        <authorList>
            <person name="Rongchong L."/>
        </authorList>
    </citation>
    <scope>NUCLEOTIDE SEQUENCE</scope>
    <source>
        <strain evidence="1">81SQS9</strain>
    </source>
</reference>